<name>A0A6A6XN52_9PLEO</name>
<feature type="region of interest" description="Disordered" evidence="1">
    <location>
        <begin position="182"/>
        <end position="232"/>
    </location>
</feature>
<gene>
    <name evidence="2" type="ORF">K505DRAFT_415005</name>
</gene>
<feature type="compositionally biased region" description="Low complexity" evidence="1">
    <location>
        <begin position="214"/>
        <end position="225"/>
    </location>
</feature>
<proteinExistence type="predicted"/>
<protein>
    <submittedName>
        <fullName evidence="2">Uncharacterized protein</fullName>
    </submittedName>
</protein>
<dbReference type="AlphaFoldDB" id="A0A6A6XN52"/>
<organism evidence="2 3">
    <name type="scientific">Melanomma pulvis-pyrius CBS 109.77</name>
    <dbReference type="NCBI Taxonomy" id="1314802"/>
    <lineage>
        <taxon>Eukaryota</taxon>
        <taxon>Fungi</taxon>
        <taxon>Dikarya</taxon>
        <taxon>Ascomycota</taxon>
        <taxon>Pezizomycotina</taxon>
        <taxon>Dothideomycetes</taxon>
        <taxon>Pleosporomycetidae</taxon>
        <taxon>Pleosporales</taxon>
        <taxon>Melanommataceae</taxon>
        <taxon>Melanomma</taxon>
    </lineage>
</organism>
<accession>A0A6A6XN52</accession>
<feature type="compositionally biased region" description="Basic and acidic residues" evidence="1">
    <location>
        <begin position="192"/>
        <end position="210"/>
    </location>
</feature>
<sequence length="232" mass="25364">MHTPGTEIDLHERCRLINASSAGPGAPSRRLSWLWIDAQFRGASLRVKLQRRPRPSSGGSESTPRRSARIDLGGSTFRPGPEQSTAETAATFIPRLALRSPASLQPYPDDLRSLFALRSGRGASFLVPSLNLARKPTPLTAPVPRTIQGLTSDQFHEHADHRRSAQLGQFWIAMRIGFGAGERGAQNEAGPDETRELGRPESRASLDSRDMYCSSSDPGTNSPSSHNVEEDW</sequence>
<dbReference type="EMBL" id="MU001804">
    <property type="protein sequence ID" value="KAF2797563.1"/>
    <property type="molecule type" value="Genomic_DNA"/>
</dbReference>
<dbReference type="Proteomes" id="UP000799757">
    <property type="component" value="Unassembled WGS sequence"/>
</dbReference>
<keyword evidence="3" id="KW-1185">Reference proteome</keyword>
<evidence type="ECO:0000313" key="3">
    <source>
        <dbReference type="Proteomes" id="UP000799757"/>
    </source>
</evidence>
<evidence type="ECO:0000256" key="1">
    <source>
        <dbReference type="SAM" id="MobiDB-lite"/>
    </source>
</evidence>
<evidence type="ECO:0000313" key="2">
    <source>
        <dbReference type="EMBL" id="KAF2797563.1"/>
    </source>
</evidence>
<feature type="region of interest" description="Disordered" evidence="1">
    <location>
        <begin position="47"/>
        <end position="85"/>
    </location>
</feature>
<reference evidence="2" key="1">
    <citation type="journal article" date="2020" name="Stud. Mycol.">
        <title>101 Dothideomycetes genomes: a test case for predicting lifestyles and emergence of pathogens.</title>
        <authorList>
            <person name="Haridas S."/>
            <person name="Albert R."/>
            <person name="Binder M."/>
            <person name="Bloem J."/>
            <person name="Labutti K."/>
            <person name="Salamov A."/>
            <person name="Andreopoulos B."/>
            <person name="Baker S."/>
            <person name="Barry K."/>
            <person name="Bills G."/>
            <person name="Bluhm B."/>
            <person name="Cannon C."/>
            <person name="Castanera R."/>
            <person name="Culley D."/>
            <person name="Daum C."/>
            <person name="Ezra D."/>
            <person name="Gonzalez J."/>
            <person name="Henrissat B."/>
            <person name="Kuo A."/>
            <person name="Liang C."/>
            <person name="Lipzen A."/>
            <person name="Lutzoni F."/>
            <person name="Magnuson J."/>
            <person name="Mondo S."/>
            <person name="Nolan M."/>
            <person name="Ohm R."/>
            <person name="Pangilinan J."/>
            <person name="Park H.-J."/>
            <person name="Ramirez L."/>
            <person name="Alfaro M."/>
            <person name="Sun H."/>
            <person name="Tritt A."/>
            <person name="Yoshinaga Y."/>
            <person name="Zwiers L.-H."/>
            <person name="Turgeon B."/>
            <person name="Goodwin S."/>
            <person name="Spatafora J."/>
            <person name="Crous P."/>
            <person name="Grigoriev I."/>
        </authorList>
    </citation>
    <scope>NUCLEOTIDE SEQUENCE</scope>
    <source>
        <strain evidence="2">CBS 109.77</strain>
    </source>
</reference>